<dbReference type="PATRIC" id="fig|29290.4.peg.7554"/>
<dbReference type="InterPro" id="IPR015422">
    <property type="entry name" value="PyrdxlP-dep_Trfase_small"/>
</dbReference>
<keyword evidence="5" id="KW-0032">Aminotransferase</keyword>
<feature type="active site" description="Proton acceptor" evidence="2">
    <location>
        <position position="192"/>
    </location>
</feature>
<dbReference type="GO" id="GO:0000271">
    <property type="term" value="P:polysaccharide biosynthetic process"/>
    <property type="evidence" value="ECO:0007669"/>
    <property type="project" value="TreeGrafter"/>
</dbReference>
<keyword evidence="5" id="KW-0808">Transferase</keyword>
<comment type="similarity">
    <text evidence="1 4">Belongs to the DegT/DnrJ/EryC1 family.</text>
</comment>
<dbReference type="EMBL" id="LACI01002428">
    <property type="protein sequence ID" value="KJU82059.1"/>
    <property type="molecule type" value="Genomic_DNA"/>
</dbReference>
<evidence type="ECO:0000313" key="5">
    <source>
        <dbReference type="EMBL" id="KJU82059.1"/>
    </source>
</evidence>
<dbReference type="EC" id="2.6.1.50" evidence="5"/>
<keyword evidence="3 4" id="KW-0663">Pyridoxal phosphate</keyword>
<evidence type="ECO:0000256" key="1">
    <source>
        <dbReference type="ARBA" id="ARBA00037999"/>
    </source>
</evidence>
<sequence>MIYHSTPSLNEQDKEALINVYSSGFIAEGPLVSRFEEEIANFNNIKYACAVNSGTSALHLALLALNIEKSDEVILPSYVCTAVLNAVNYVGAIPVLVDTNIDNPNISYNDVEKKLNKKTKVIIIPHMFGLPADINKFVILRKRYGIPIIEDLAQSLGASLLVNNIEENNNIPSYKLVGSWGDISIVSFYTTKLMTTSNGGMVLSDNKYLIDRVRELKDFDQREKYKIRFNYKMTDLQAALGLSQLSQLAYFIQKRREIAGIYSSVFSNHSIKYLQSDKDRKSVYYRFIIFTDKAESLIEKCKKEGVMCIRPVFKPLHRYLGIDGELFANTENIYKRFVSIPIYPSLDENQRDIIIRTLTSLFKEINC</sequence>
<dbReference type="Gene3D" id="3.40.640.10">
    <property type="entry name" value="Type I PLP-dependent aspartate aminotransferase-like (Major domain)"/>
    <property type="match status" value="1"/>
</dbReference>
<organism evidence="5 6">
    <name type="scientific">Candidatus Magnetobacterium bavaricum</name>
    <dbReference type="NCBI Taxonomy" id="29290"/>
    <lineage>
        <taxon>Bacteria</taxon>
        <taxon>Pseudomonadati</taxon>
        <taxon>Nitrospirota</taxon>
        <taxon>Thermodesulfovibrionia</taxon>
        <taxon>Thermodesulfovibrionales</taxon>
        <taxon>Candidatus Magnetobacteriaceae</taxon>
        <taxon>Candidatus Magnetobacterium</taxon>
    </lineage>
</organism>
<dbReference type="PANTHER" id="PTHR30244:SF34">
    <property type="entry name" value="DTDP-4-AMINO-4,6-DIDEOXYGALACTOSE TRANSAMINASE"/>
    <property type="match status" value="1"/>
</dbReference>
<dbReference type="Gene3D" id="3.90.1150.10">
    <property type="entry name" value="Aspartate Aminotransferase, domain 1"/>
    <property type="match status" value="1"/>
</dbReference>
<evidence type="ECO:0000256" key="4">
    <source>
        <dbReference type="RuleBase" id="RU004508"/>
    </source>
</evidence>
<accession>A0A0F3GJB8</accession>
<dbReference type="CDD" id="cd00616">
    <property type="entry name" value="AHBA_syn"/>
    <property type="match status" value="1"/>
</dbReference>
<dbReference type="Pfam" id="PF01041">
    <property type="entry name" value="DegT_DnrJ_EryC1"/>
    <property type="match status" value="1"/>
</dbReference>
<dbReference type="SUPFAM" id="SSF53383">
    <property type="entry name" value="PLP-dependent transferases"/>
    <property type="match status" value="1"/>
</dbReference>
<dbReference type="GO" id="GO:0047310">
    <property type="term" value="F:glutamine-scyllo-inositol transaminase activity"/>
    <property type="evidence" value="ECO:0007669"/>
    <property type="project" value="UniProtKB-EC"/>
</dbReference>
<evidence type="ECO:0000256" key="3">
    <source>
        <dbReference type="PIRSR" id="PIRSR000390-2"/>
    </source>
</evidence>
<reference evidence="5 6" key="1">
    <citation type="submission" date="2015-02" db="EMBL/GenBank/DDBJ databases">
        <title>Single-cell genomics of uncultivated deep-branching MTB reveals a conserved set of magnetosome genes.</title>
        <authorList>
            <person name="Kolinko S."/>
            <person name="Richter M."/>
            <person name="Glockner F.O."/>
            <person name="Brachmann A."/>
            <person name="Schuler D."/>
        </authorList>
    </citation>
    <scope>NUCLEOTIDE SEQUENCE [LARGE SCALE GENOMIC DNA]</scope>
    <source>
        <strain evidence="5">TM-1</strain>
    </source>
</reference>
<dbReference type="GO" id="GO:0030170">
    <property type="term" value="F:pyridoxal phosphate binding"/>
    <property type="evidence" value="ECO:0007669"/>
    <property type="project" value="TreeGrafter"/>
</dbReference>
<dbReference type="InterPro" id="IPR000653">
    <property type="entry name" value="DegT/StrS_aminotransferase"/>
</dbReference>
<gene>
    <name evidence="5" type="ORF">MBAV_005714</name>
</gene>
<dbReference type="InterPro" id="IPR015424">
    <property type="entry name" value="PyrdxlP-dep_Trfase"/>
</dbReference>
<dbReference type="PIRSF" id="PIRSF000390">
    <property type="entry name" value="PLP_StrS"/>
    <property type="match status" value="1"/>
</dbReference>
<dbReference type="PANTHER" id="PTHR30244">
    <property type="entry name" value="TRANSAMINASE"/>
    <property type="match status" value="1"/>
</dbReference>
<dbReference type="Proteomes" id="UP000033423">
    <property type="component" value="Unassembled WGS sequence"/>
</dbReference>
<name>A0A0F3GJB8_9BACT</name>
<dbReference type="AlphaFoldDB" id="A0A0F3GJB8"/>
<comment type="caution">
    <text evidence="5">The sequence shown here is derived from an EMBL/GenBank/DDBJ whole genome shotgun (WGS) entry which is preliminary data.</text>
</comment>
<proteinExistence type="inferred from homology"/>
<protein>
    <submittedName>
        <fullName evidence="5">DegT/DnrJ/EryC1/StrS aminotransferase, spore coat polysaccharide biosynthesis protein spsC</fullName>
        <ecNumber evidence="5">2.6.1.50</ecNumber>
    </submittedName>
</protein>
<evidence type="ECO:0000313" key="6">
    <source>
        <dbReference type="Proteomes" id="UP000033423"/>
    </source>
</evidence>
<keyword evidence="6" id="KW-1185">Reference proteome</keyword>
<feature type="modified residue" description="N6-(pyridoxal phosphate)lysine" evidence="3">
    <location>
        <position position="192"/>
    </location>
</feature>
<evidence type="ECO:0000256" key="2">
    <source>
        <dbReference type="PIRSR" id="PIRSR000390-1"/>
    </source>
</evidence>
<dbReference type="InterPro" id="IPR015421">
    <property type="entry name" value="PyrdxlP-dep_Trfase_major"/>
</dbReference>